<organism evidence="2 3">
    <name type="scientific">Idiomarina piscisalsi</name>
    <dbReference type="NCBI Taxonomy" id="1096243"/>
    <lineage>
        <taxon>Bacteria</taxon>
        <taxon>Pseudomonadati</taxon>
        <taxon>Pseudomonadota</taxon>
        <taxon>Gammaproteobacteria</taxon>
        <taxon>Alteromonadales</taxon>
        <taxon>Idiomarinaceae</taxon>
        <taxon>Idiomarina</taxon>
    </lineage>
</organism>
<protein>
    <recommendedName>
        <fullName evidence="1">Co-chaperone DjlA N-terminal domain-containing protein</fullName>
    </recommendedName>
</protein>
<evidence type="ECO:0000313" key="2">
    <source>
        <dbReference type="EMBL" id="ASG66388.1"/>
    </source>
</evidence>
<dbReference type="Pfam" id="PF05099">
    <property type="entry name" value="TerB"/>
    <property type="match status" value="1"/>
</dbReference>
<gene>
    <name evidence="2" type="ORF">CEW91_09680</name>
</gene>
<dbReference type="Gene3D" id="1.10.3680.10">
    <property type="entry name" value="TerB-like"/>
    <property type="match status" value="1"/>
</dbReference>
<dbReference type="CDD" id="cd07313">
    <property type="entry name" value="terB_like_2"/>
    <property type="match status" value="1"/>
</dbReference>
<name>A0ABM6LUS7_9GAMM</name>
<sequence>MLKTLQSFFNVAPTIEQTKQFHAEGLSDDAFLSLILMTEISLADGTLSPEERNYLLADLKNEYQLEGDAAENAIEKAVEAVREAASLHDFTAPLKALEYSEKVQLLETLWAVAYTDNELDPHEEAMLRKLADLLYINHADYIKAKLSVTGH</sequence>
<dbReference type="InterPro" id="IPR029024">
    <property type="entry name" value="TerB-like"/>
</dbReference>
<dbReference type="SUPFAM" id="SSF158682">
    <property type="entry name" value="TerB-like"/>
    <property type="match status" value="1"/>
</dbReference>
<feature type="domain" description="Co-chaperone DjlA N-terminal" evidence="1">
    <location>
        <begin position="34"/>
        <end position="145"/>
    </location>
</feature>
<dbReference type="EMBL" id="CP022133">
    <property type="protein sequence ID" value="ASG66388.1"/>
    <property type="molecule type" value="Genomic_DNA"/>
</dbReference>
<evidence type="ECO:0000259" key="1">
    <source>
        <dbReference type="Pfam" id="PF05099"/>
    </source>
</evidence>
<reference evidence="2 3" key="1">
    <citation type="submission" date="2017-06" db="EMBL/GenBank/DDBJ databases">
        <title>Complete genome sequence of Idiomarina piscisalsi strain 10PY1A isolated from soil of Soudi Arabia.</title>
        <authorList>
            <person name="Kim M.-C."/>
            <person name="Jung B.K."/>
            <person name="Budiyanto F."/>
            <person name="Nzila A."/>
            <person name="Shin J.-H."/>
        </authorList>
    </citation>
    <scope>NUCLEOTIDE SEQUENCE [LARGE SCALE GENOMIC DNA]</scope>
    <source>
        <strain evidence="2 3">10PY1A</strain>
    </source>
</reference>
<accession>A0ABM6LUS7</accession>
<evidence type="ECO:0000313" key="3">
    <source>
        <dbReference type="Proteomes" id="UP000197717"/>
    </source>
</evidence>
<proteinExistence type="predicted"/>
<keyword evidence="3" id="KW-1185">Reference proteome</keyword>
<dbReference type="RefSeq" id="WP_088768759.1">
    <property type="nucleotide sequence ID" value="NZ_CP022133.1"/>
</dbReference>
<dbReference type="InterPro" id="IPR007791">
    <property type="entry name" value="DjlA_N"/>
</dbReference>
<dbReference type="Proteomes" id="UP000197717">
    <property type="component" value="Chromosome"/>
</dbReference>